<dbReference type="Proteomes" id="UP001056120">
    <property type="component" value="Linkage Group LG11"/>
</dbReference>
<evidence type="ECO:0000313" key="2">
    <source>
        <dbReference type="Proteomes" id="UP001056120"/>
    </source>
</evidence>
<evidence type="ECO:0000313" key="1">
    <source>
        <dbReference type="EMBL" id="KAI3797493.1"/>
    </source>
</evidence>
<gene>
    <name evidence="1" type="ORF">L1987_32750</name>
</gene>
<reference evidence="1 2" key="2">
    <citation type="journal article" date="2022" name="Mol. Ecol. Resour.">
        <title>The genomes of chicory, endive, great burdock and yacon provide insights into Asteraceae paleo-polyploidization history and plant inulin production.</title>
        <authorList>
            <person name="Fan W."/>
            <person name="Wang S."/>
            <person name="Wang H."/>
            <person name="Wang A."/>
            <person name="Jiang F."/>
            <person name="Liu H."/>
            <person name="Zhao H."/>
            <person name="Xu D."/>
            <person name="Zhang Y."/>
        </authorList>
    </citation>
    <scope>NUCLEOTIDE SEQUENCE [LARGE SCALE GENOMIC DNA]</scope>
    <source>
        <strain evidence="2">cv. Yunnan</strain>
        <tissue evidence="1">Leaves</tissue>
    </source>
</reference>
<accession>A0ACB9HQB2</accession>
<sequence length="263" mass="29894">MLQIYDVSDKYKEKVKEDKIADLTIDDKKDKKETDDRKQSYKKKRTIMKSGGHKLTKKEFQDINLDQLMLQGYEEEFEGDTCHKFKTKIRKSKAKQTAPPSLMNLSFSSNLSAQEVNQRKYESMSHIETFEDNQEGPNDLVGVNQTNIDSSLMYRSSQKNISQTDYTPFTYGNGLGSNQLEDFGGGITATTAFPQATSDIHDVGQGLDHHPFSSDQRHAYDDFLIYSDGNGLNRDLISESFSFSYDHVMQNKDTTGPRSTSKS</sequence>
<name>A0ACB9HQB2_9ASTR</name>
<reference evidence="2" key="1">
    <citation type="journal article" date="2022" name="Mol. Ecol. Resour.">
        <title>The genomes of chicory, endive, great burdock and yacon provide insights into Asteraceae palaeo-polyploidization history and plant inulin production.</title>
        <authorList>
            <person name="Fan W."/>
            <person name="Wang S."/>
            <person name="Wang H."/>
            <person name="Wang A."/>
            <person name="Jiang F."/>
            <person name="Liu H."/>
            <person name="Zhao H."/>
            <person name="Xu D."/>
            <person name="Zhang Y."/>
        </authorList>
    </citation>
    <scope>NUCLEOTIDE SEQUENCE [LARGE SCALE GENOMIC DNA]</scope>
    <source>
        <strain evidence="2">cv. Yunnan</strain>
    </source>
</reference>
<comment type="caution">
    <text evidence="1">The sequence shown here is derived from an EMBL/GenBank/DDBJ whole genome shotgun (WGS) entry which is preliminary data.</text>
</comment>
<organism evidence="1 2">
    <name type="scientific">Smallanthus sonchifolius</name>
    <dbReference type="NCBI Taxonomy" id="185202"/>
    <lineage>
        <taxon>Eukaryota</taxon>
        <taxon>Viridiplantae</taxon>
        <taxon>Streptophyta</taxon>
        <taxon>Embryophyta</taxon>
        <taxon>Tracheophyta</taxon>
        <taxon>Spermatophyta</taxon>
        <taxon>Magnoliopsida</taxon>
        <taxon>eudicotyledons</taxon>
        <taxon>Gunneridae</taxon>
        <taxon>Pentapetalae</taxon>
        <taxon>asterids</taxon>
        <taxon>campanulids</taxon>
        <taxon>Asterales</taxon>
        <taxon>Asteraceae</taxon>
        <taxon>Asteroideae</taxon>
        <taxon>Heliantheae alliance</taxon>
        <taxon>Millerieae</taxon>
        <taxon>Smallanthus</taxon>
    </lineage>
</organism>
<protein>
    <submittedName>
        <fullName evidence="1">Uncharacterized protein</fullName>
    </submittedName>
</protein>
<keyword evidence="2" id="KW-1185">Reference proteome</keyword>
<dbReference type="EMBL" id="CM042028">
    <property type="protein sequence ID" value="KAI3797493.1"/>
    <property type="molecule type" value="Genomic_DNA"/>
</dbReference>
<proteinExistence type="predicted"/>